<sequence length="105" mass="11526">MKLRSIVLLLVLVLFTTVLDDTEAVPVAWFLRIAAKLGVKLVKNSYYARCNTRRTPPGISCPSVVYGVGLSRGQAQNSARVYAATFGDDECKGYVGHCSIKKFIK</sequence>
<keyword evidence="3" id="KW-1185">Reference proteome</keyword>
<gene>
    <name evidence="2" type="ORF">PMEA_00032444</name>
</gene>
<reference evidence="2 3" key="1">
    <citation type="submission" date="2022-05" db="EMBL/GenBank/DDBJ databases">
        <authorList>
            <consortium name="Genoscope - CEA"/>
            <person name="William W."/>
        </authorList>
    </citation>
    <scope>NUCLEOTIDE SEQUENCE [LARGE SCALE GENOMIC DNA]</scope>
</reference>
<dbReference type="Proteomes" id="UP001159428">
    <property type="component" value="Unassembled WGS sequence"/>
</dbReference>
<evidence type="ECO:0000313" key="3">
    <source>
        <dbReference type="Proteomes" id="UP001159428"/>
    </source>
</evidence>
<protein>
    <submittedName>
        <fullName evidence="2">Uncharacterized protein</fullName>
    </submittedName>
</protein>
<proteinExistence type="predicted"/>
<dbReference type="EMBL" id="CALNXJ010000075">
    <property type="protein sequence ID" value="CAH3160331.1"/>
    <property type="molecule type" value="Genomic_DNA"/>
</dbReference>
<evidence type="ECO:0000256" key="1">
    <source>
        <dbReference type="SAM" id="SignalP"/>
    </source>
</evidence>
<accession>A0AAU9XVQ2</accession>
<keyword evidence="1" id="KW-0732">Signal</keyword>
<feature type="chain" id="PRO_5043460115" evidence="1">
    <location>
        <begin position="25"/>
        <end position="105"/>
    </location>
</feature>
<comment type="caution">
    <text evidence="2">The sequence shown here is derived from an EMBL/GenBank/DDBJ whole genome shotgun (WGS) entry which is preliminary data.</text>
</comment>
<evidence type="ECO:0000313" key="2">
    <source>
        <dbReference type="EMBL" id="CAH3160331.1"/>
    </source>
</evidence>
<feature type="signal peptide" evidence="1">
    <location>
        <begin position="1"/>
        <end position="24"/>
    </location>
</feature>
<name>A0AAU9XVQ2_9CNID</name>
<organism evidence="2 3">
    <name type="scientific">Pocillopora meandrina</name>
    <dbReference type="NCBI Taxonomy" id="46732"/>
    <lineage>
        <taxon>Eukaryota</taxon>
        <taxon>Metazoa</taxon>
        <taxon>Cnidaria</taxon>
        <taxon>Anthozoa</taxon>
        <taxon>Hexacorallia</taxon>
        <taxon>Scleractinia</taxon>
        <taxon>Astrocoeniina</taxon>
        <taxon>Pocilloporidae</taxon>
        <taxon>Pocillopora</taxon>
    </lineage>
</organism>
<dbReference type="AlphaFoldDB" id="A0AAU9XVQ2"/>